<feature type="region of interest" description="Disordered" evidence="1">
    <location>
        <begin position="1"/>
        <end position="42"/>
    </location>
</feature>
<dbReference type="RefSeq" id="WP_266339542.1">
    <property type="nucleotide sequence ID" value="NZ_JAPKNK010000006.1"/>
</dbReference>
<proteinExistence type="predicted"/>
<evidence type="ECO:0000313" key="2">
    <source>
        <dbReference type="EMBL" id="MCX5570581.1"/>
    </source>
</evidence>
<feature type="compositionally biased region" description="Polar residues" evidence="1">
    <location>
        <begin position="11"/>
        <end position="29"/>
    </location>
</feature>
<dbReference type="EMBL" id="JAPKNK010000006">
    <property type="protein sequence ID" value="MCX5570581.1"/>
    <property type="molecule type" value="Genomic_DNA"/>
</dbReference>
<reference evidence="2" key="1">
    <citation type="submission" date="2022-11" db="EMBL/GenBank/DDBJ databases">
        <title>Biodiversity and phylogenetic relationships of bacteria.</title>
        <authorList>
            <person name="Machado R.A.R."/>
            <person name="Bhat A."/>
            <person name="Loulou A."/>
            <person name="Kallel S."/>
        </authorList>
    </citation>
    <scope>NUCLEOTIDE SEQUENCE</scope>
    <source>
        <strain evidence="2">K-TC2</strain>
    </source>
</reference>
<sequence length="82" mass="9388">MSKRLRLDPKQQGSDSGRISASKSGNATSERADGALLLRRQSADTRTDERLMEFVRILARKAARDDYRARNQWPNNDNVERI</sequence>
<gene>
    <name evidence="2" type="ORF">OSH07_15335</name>
</gene>
<name>A0A9X3E2M1_9HYPH</name>
<evidence type="ECO:0000313" key="3">
    <source>
        <dbReference type="Proteomes" id="UP001144805"/>
    </source>
</evidence>
<organism evidence="2 3">
    <name type="scientific">Kaistia nematophila</name>
    <dbReference type="NCBI Taxonomy" id="2994654"/>
    <lineage>
        <taxon>Bacteria</taxon>
        <taxon>Pseudomonadati</taxon>
        <taxon>Pseudomonadota</taxon>
        <taxon>Alphaproteobacteria</taxon>
        <taxon>Hyphomicrobiales</taxon>
        <taxon>Kaistiaceae</taxon>
        <taxon>Kaistia</taxon>
    </lineage>
</organism>
<evidence type="ECO:0000256" key="1">
    <source>
        <dbReference type="SAM" id="MobiDB-lite"/>
    </source>
</evidence>
<protein>
    <submittedName>
        <fullName evidence="2">Uncharacterized protein</fullName>
    </submittedName>
</protein>
<comment type="caution">
    <text evidence="2">The sequence shown here is derived from an EMBL/GenBank/DDBJ whole genome shotgun (WGS) entry which is preliminary data.</text>
</comment>
<keyword evidence="3" id="KW-1185">Reference proteome</keyword>
<dbReference type="AlphaFoldDB" id="A0A9X3E2M1"/>
<dbReference type="Proteomes" id="UP001144805">
    <property type="component" value="Unassembled WGS sequence"/>
</dbReference>
<accession>A0A9X3E2M1</accession>